<protein>
    <submittedName>
        <fullName evidence="1">Uncharacterized protein</fullName>
    </submittedName>
</protein>
<evidence type="ECO:0000313" key="1">
    <source>
        <dbReference type="EMBL" id="KAL2501453.1"/>
    </source>
</evidence>
<sequence length="230" mass="25948">MKVADLRSTVRRGEDIDVLCSENKDLRAQLDFSEDASTLSIYDITEAGMIQWACVQAQRMAESQLRACQNIIHAKDKELTEALTEFLRAKDLLANLRESRKHEKSQGRAKWTWSTKLERRNRGRSQNSSYGRMTSLCGRMGLKPKEQCKPVEEVVVGLPRGERKMCASDSSGAHTISRSFPHTYAKSAPARINQIVILGIHLRPIQSASQVIRSVDMKKLQKKYALAMTA</sequence>
<accession>A0ABD1SL59</accession>
<keyword evidence="2" id="KW-1185">Reference proteome</keyword>
<dbReference type="AlphaFoldDB" id="A0ABD1SL59"/>
<gene>
    <name evidence="1" type="ORF">Fot_35301</name>
</gene>
<comment type="caution">
    <text evidence="1">The sequence shown here is derived from an EMBL/GenBank/DDBJ whole genome shotgun (WGS) entry which is preliminary data.</text>
</comment>
<dbReference type="Proteomes" id="UP001604277">
    <property type="component" value="Unassembled WGS sequence"/>
</dbReference>
<organism evidence="1 2">
    <name type="scientific">Forsythia ovata</name>
    <dbReference type="NCBI Taxonomy" id="205694"/>
    <lineage>
        <taxon>Eukaryota</taxon>
        <taxon>Viridiplantae</taxon>
        <taxon>Streptophyta</taxon>
        <taxon>Embryophyta</taxon>
        <taxon>Tracheophyta</taxon>
        <taxon>Spermatophyta</taxon>
        <taxon>Magnoliopsida</taxon>
        <taxon>eudicotyledons</taxon>
        <taxon>Gunneridae</taxon>
        <taxon>Pentapetalae</taxon>
        <taxon>asterids</taxon>
        <taxon>lamiids</taxon>
        <taxon>Lamiales</taxon>
        <taxon>Oleaceae</taxon>
        <taxon>Forsythieae</taxon>
        <taxon>Forsythia</taxon>
    </lineage>
</organism>
<reference evidence="2" key="1">
    <citation type="submission" date="2024-07" db="EMBL/GenBank/DDBJ databases">
        <title>Two chromosome-level genome assemblies of Korean endemic species Abeliophyllum distichum and Forsythia ovata (Oleaceae).</title>
        <authorList>
            <person name="Jang H."/>
        </authorList>
    </citation>
    <scope>NUCLEOTIDE SEQUENCE [LARGE SCALE GENOMIC DNA]</scope>
</reference>
<proteinExistence type="predicted"/>
<name>A0ABD1SL59_9LAMI</name>
<evidence type="ECO:0000313" key="2">
    <source>
        <dbReference type="Proteomes" id="UP001604277"/>
    </source>
</evidence>
<dbReference type="EMBL" id="JBFOLJ010000010">
    <property type="protein sequence ID" value="KAL2501453.1"/>
    <property type="molecule type" value="Genomic_DNA"/>
</dbReference>